<evidence type="ECO:0000313" key="2">
    <source>
        <dbReference type="EMBL" id="TMM29519.1"/>
    </source>
</evidence>
<keyword evidence="3" id="KW-1185">Reference proteome</keyword>
<comment type="caution">
    <text evidence="2">The sequence shown here is derived from an EMBL/GenBank/DDBJ whole genome shotgun (WGS) entry which is preliminary data.</text>
</comment>
<dbReference type="AlphaFoldDB" id="A0A5S3N820"/>
<feature type="transmembrane region" description="Helical" evidence="1">
    <location>
        <begin position="55"/>
        <end position="74"/>
    </location>
</feature>
<evidence type="ECO:0000313" key="3">
    <source>
        <dbReference type="Proteomes" id="UP000307140"/>
    </source>
</evidence>
<dbReference type="OrthoDB" id="1201989at2"/>
<keyword evidence="1" id="KW-0472">Membrane</keyword>
<gene>
    <name evidence="2" type="ORF">FDT66_10365</name>
</gene>
<reference evidence="2 3" key="1">
    <citation type="submission" date="2019-05" db="EMBL/GenBank/DDBJ databases">
        <title>Polaribacter aestuariivivens sp. nov., isolated from a tidal flat.</title>
        <authorList>
            <person name="Yoon J.-H."/>
        </authorList>
    </citation>
    <scope>NUCLEOTIDE SEQUENCE [LARGE SCALE GENOMIC DNA]</scope>
    <source>
        <strain evidence="2 3">DBTF-3</strain>
    </source>
</reference>
<organism evidence="2 3">
    <name type="scientific">Polaribacter aestuariivivens</name>
    <dbReference type="NCBI Taxonomy" id="2304626"/>
    <lineage>
        <taxon>Bacteria</taxon>
        <taxon>Pseudomonadati</taxon>
        <taxon>Bacteroidota</taxon>
        <taxon>Flavobacteriia</taxon>
        <taxon>Flavobacteriales</taxon>
        <taxon>Flavobacteriaceae</taxon>
    </lineage>
</organism>
<dbReference type="Proteomes" id="UP000307140">
    <property type="component" value="Unassembled WGS sequence"/>
</dbReference>
<dbReference type="RefSeq" id="WP_138536226.1">
    <property type="nucleotide sequence ID" value="NZ_VANR01000005.1"/>
</dbReference>
<keyword evidence="1" id="KW-1133">Transmembrane helix</keyword>
<keyword evidence="1" id="KW-0812">Transmembrane</keyword>
<name>A0A5S3N820_9FLAO</name>
<proteinExistence type="predicted"/>
<protein>
    <submittedName>
        <fullName evidence="2">Uncharacterized protein</fullName>
    </submittedName>
</protein>
<sequence>MMHDNFSVNFSLKGITSILIGLYIFGAGYAIKFILDGFLIDNNVVGMLSAELLEMVIFLLAFLVFLFSSLAFLFRGKRLAKRFQYLLWNQKTKVAFWKYFVCITIIFLMLFLLMKYGYIDFITPSFLISYGFLLLIFKNKAPKNYLILPGIAFTLAILCFLIPSYWYASLSILGIAHITYGVVVKN</sequence>
<feature type="transmembrane region" description="Helical" evidence="1">
    <location>
        <begin position="144"/>
        <end position="166"/>
    </location>
</feature>
<evidence type="ECO:0000256" key="1">
    <source>
        <dbReference type="SAM" id="Phobius"/>
    </source>
</evidence>
<accession>A0A5S3N820</accession>
<dbReference type="EMBL" id="VANR01000005">
    <property type="protein sequence ID" value="TMM29519.1"/>
    <property type="molecule type" value="Genomic_DNA"/>
</dbReference>
<feature type="transmembrane region" description="Helical" evidence="1">
    <location>
        <begin position="12"/>
        <end position="35"/>
    </location>
</feature>
<feature type="transmembrane region" description="Helical" evidence="1">
    <location>
        <begin position="118"/>
        <end position="137"/>
    </location>
</feature>
<feature type="transmembrane region" description="Helical" evidence="1">
    <location>
        <begin position="95"/>
        <end position="112"/>
    </location>
</feature>